<evidence type="ECO:0000313" key="3">
    <source>
        <dbReference type="Proteomes" id="UP000185511"/>
    </source>
</evidence>
<feature type="transmembrane region" description="Helical" evidence="1">
    <location>
        <begin position="104"/>
        <end position="125"/>
    </location>
</feature>
<feature type="transmembrane region" description="Helical" evidence="1">
    <location>
        <begin position="78"/>
        <end position="97"/>
    </location>
</feature>
<dbReference type="Proteomes" id="UP000185511">
    <property type="component" value="Chromosome"/>
</dbReference>
<feature type="transmembrane region" description="Helical" evidence="1">
    <location>
        <begin position="180"/>
        <end position="199"/>
    </location>
</feature>
<evidence type="ECO:0000256" key="1">
    <source>
        <dbReference type="SAM" id="Phobius"/>
    </source>
</evidence>
<organism evidence="2 3">
    <name type="scientific">Actinoalloteichus fjordicus</name>
    <dbReference type="NCBI Taxonomy" id="1612552"/>
    <lineage>
        <taxon>Bacteria</taxon>
        <taxon>Bacillati</taxon>
        <taxon>Actinomycetota</taxon>
        <taxon>Actinomycetes</taxon>
        <taxon>Pseudonocardiales</taxon>
        <taxon>Pseudonocardiaceae</taxon>
        <taxon>Actinoalloteichus</taxon>
    </lineage>
</organism>
<dbReference type="AlphaFoldDB" id="A0AAC9LHP7"/>
<keyword evidence="1" id="KW-0472">Membrane</keyword>
<gene>
    <name evidence="2" type="ORF">UA74_25350</name>
</gene>
<sequence>MSPGRSSPIRPVWWWAPAVLLVLFSVLLAAAWSAHVVLMQRDCAAGFDQPGLTGRSLDTRCVLAQDGTTFLALDWGEIAVAAALALVVATATLLLLWAGPWRRWAGWLALVAVVVLLRIAAIMGLRRRNLNQPDWPEFTLAPDTPSMESYAITPRGATLEVRTPTGPVVVPEPSGGWLDLALVAGLLAVALTIATFSLARRARRAR</sequence>
<dbReference type="EMBL" id="CP016076">
    <property type="protein sequence ID" value="APU17079.1"/>
    <property type="molecule type" value="Genomic_DNA"/>
</dbReference>
<keyword evidence="1" id="KW-1133">Transmembrane helix</keyword>
<keyword evidence="1" id="KW-0812">Transmembrane</keyword>
<protein>
    <submittedName>
        <fullName evidence="2">Uncharacterized protein</fullName>
    </submittedName>
</protein>
<feature type="transmembrane region" description="Helical" evidence="1">
    <location>
        <begin position="12"/>
        <end position="32"/>
    </location>
</feature>
<keyword evidence="3" id="KW-1185">Reference proteome</keyword>
<dbReference type="KEGG" id="acad:UA74_25350"/>
<accession>A0AAC9LHP7</accession>
<proteinExistence type="predicted"/>
<reference evidence="3" key="1">
    <citation type="submission" date="2016-06" db="EMBL/GenBank/DDBJ databases">
        <title>Complete genome sequence of Actinoalloteichus fjordicus DSM 46855 (=ADI127-17), type strain of the new species Actinoalloteichus fjordicus.</title>
        <authorList>
            <person name="Ruckert C."/>
            <person name="Nouioui I."/>
            <person name="Willmese J."/>
            <person name="van Wezel G."/>
            <person name="Klenk H.-P."/>
            <person name="Kalinowski J."/>
            <person name="Zotchev S.B."/>
        </authorList>
    </citation>
    <scope>NUCLEOTIDE SEQUENCE [LARGE SCALE GENOMIC DNA]</scope>
    <source>
        <strain evidence="3">ADI127-7</strain>
    </source>
</reference>
<name>A0AAC9LHP7_9PSEU</name>
<evidence type="ECO:0000313" key="2">
    <source>
        <dbReference type="EMBL" id="APU17079.1"/>
    </source>
</evidence>